<feature type="signal peptide" evidence="1">
    <location>
        <begin position="1"/>
        <end position="21"/>
    </location>
</feature>
<reference evidence="3 4" key="1">
    <citation type="submission" date="2024-04" db="EMBL/GenBank/DDBJ databases">
        <title>Luteolibacter sp. isolated from soil.</title>
        <authorList>
            <person name="An J."/>
        </authorList>
    </citation>
    <scope>NUCLEOTIDE SEQUENCE [LARGE SCALE GENOMIC DNA]</scope>
    <source>
        <strain evidence="3 4">Y139</strain>
    </source>
</reference>
<dbReference type="RefSeq" id="WP_341403293.1">
    <property type="nucleotide sequence ID" value="NZ_JBBUKT010000002.1"/>
</dbReference>
<dbReference type="Proteomes" id="UP001371305">
    <property type="component" value="Unassembled WGS sequence"/>
</dbReference>
<evidence type="ECO:0000313" key="3">
    <source>
        <dbReference type="EMBL" id="MEK7949877.1"/>
    </source>
</evidence>
<evidence type="ECO:0000313" key="4">
    <source>
        <dbReference type="Proteomes" id="UP001371305"/>
    </source>
</evidence>
<evidence type="ECO:0000259" key="2">
    <source>
        <dbReference type="Pfam" id="PF14086"/>
    </source>
</evidence>
<accession>A0ABU9AS08</accession>
<dbReference type="EMBL" id="JBBUKT010000002">
    <property type="protein sequence ID" value="MEK7949877.1"/>
    <property type="molecule type" value="Genomic_DNA"/>
</dbReference>
<sequence>MTRLILLIPVIALSACSPALVRVQPYERGTLAKPVMADSLDPLETAMTDHAYFSREACFGGGGVGGGGCGCN</sequence>
<comment type="caution">
    <text evidence="3">The sequence shown here is derived from an EMBL/GenBank/DDBJ whole genome shotgun (WGS) entry which is preliminary data.</text>
</comment>
<dbReference type="InterPro" id="IPR025362">
    <property type="entry name" value="DUF4266"/>
</dbReference>
<organism evidence="3 4">
    <name type="scientific">Luteolibacter soli</name>
    <dbReference type="NCBI Taxonomy" id="3135280"/>
    <lineage>
        <taxon>Bacteria</taxon>
        <taxon>Pseudomonadati</taxon>
        <taxon>Verrucomicrobiota</taxon>
        <taxon>Verrucomicrobiia</taxon>
        <taxon>Verrucomicrobiales</taxon>
        <taxon>Verrucomicrobiaceae</taxon>
        <taxon>Luteolibacter</taxon>
    </lineage>
</organism>
<keyword evidence="4" id="KW-1185">Reference proteome</keyword>
<evidence type="ECO:0000256" key="1">
    <source>
        <dbReference type="SAM" id="SignalP"/>
    </source>
</evidence>
<proteinExistence type="predicted"/>
<protein>
    <submittedName>
        <fullName evidence="3">DUF4266 domain-containing protein</fullName>
    </submittedName>
</protein>
<feature type="domain" description="DUF4266" evidence="2">
    <location>
        <begin position="23"/>
        <end position="72"/>
    </location>
</feature>
<dbReference type="PROSITE" id="PS51257">
    <property type="entry name" value="PROKAR_LIPOPROTEIN"/>
    <property type="match status" value="1"/>
</dbReference>
<keyword evidence="1" id="KW-0732">Signal</keyword>
<feature type="chain" id="PRO_5045294368" evidence="1">
    <location>
        <begin position="22"/>
        <end position="72"/>
    </location>
</feature>
<name>A0ABU9AS08_9BACT</name>
<gene>
    <name evidence="3" type="ORF">WKV53_05205</name>
</gene>
<dbReference type="Pfam" id="PF14086">
    <property type="entry name" value="DUF4266"/>
    <property type="match status" value="1"/>
</dbReference>